<dbReference type="VEuPathDB" id="TriTrypDB:LDHU3_18.0420"/>
<name>A0A504XXC7_LEIDO</name>
<accession>A0A504XXC7</accession>
<gene>
    <name evidence="3" type="ORF">CGC21_3350</name>
</gene>
<reference evidence="4" key="1">
    <citation type="submission" date="2019-02" db="EMBL/GenBank/DDBJ databases">
        <title>FDA dAtabase for Regulatory Grade micrObial Sequences (FDA-ARGOS): Supporting development and validation of Infectious Disease Dx tests.</title>
        <authorList>
            <person name="Duncan R."/>
            <person name="Fisher C."/>
            <person name="Tallon L."/>
            <person name="Sadzewicz L."/>
            <person name="Sengamalay N."/>
            <person name="Ott S."/>
            <person name="Godinez A."/>
            <person name="Nagaraj S."/>
            <person name="Vavikolanu K."/>
            <person name="Nadendla S."/>
            <person name="Aluvathingal J."/>
            <person name="Sichtig H."/>
        </authorList>
    </citation>
    <scope>NUCLEOTIDE SEQUENCE [LARGE SCALE GENOMIC DNA]</scope>
    <source>
        <strain evidence="4">FDAARGOS_361</strain>
    </source>
</reference>
<dbReference type="PANTHER" id="PTHR31214">
    <property type="entry name" value="PROTEIN FAM221A-RELATED"/>
    <property type="match status" value="1"/>
</dbReference>
<organism evidence="3 4">
    <name type="scientific">Leishmania donovani</name>
    <dbReference type="NCBI Taxonomy" id="5661"/>
    <lineage>
        <taxon>Eukaryota</taxon>
        <taxon>Discoba</taxon>
        <taxon>Euglenozoa</taxon>
        <taxon>Kinetoplastea</taxon>
        <taxon>Metakinetoplastina</taxon>
        <taxon>Trypanosomatida</taxon>
        <taxon>Trypanosomatidae</taxon>
        <taxon>Leishmaniinae</taxon>
        <taxon>Leishmania</taxon>
    </lineage>
</organism>
<sequence>MPPKATLPSCSPSRAVATRPQRSSLMVRAGGGGAPPSVAQPSLARCSLTTAKKAASTRDGGTLFSGGAPTYGEIVESDMVHDEIRELSTQVKSMIAQHLPRDGTSKEQVMWGVRQFGPSKESRRVLNKENDAARLAWETGVYCVWRCREKPRLSGANGDFCCRIGYRHVCFCGHPLAAHTTPARAANSSAAAQASRGRDGEAVGNDGDKGHAPSCGSSTAPATDAQLAQWKGRCEEVGCSCARYRYVPNTPLEIGEGWLTRRANWKASEWSAKCRCGHGHKVHDPKSMRCKSCGGCSGFTSAFLCVVCDLPWEAHDTVWESEGMRVGDGHPVCEAYAPLAGIDGDVREAVLTDATMGGRIEPSATYLALKQRSSGSCALADTTMTAPTASSAPRSIAGGRPSSTAAAKNREGGSSAGALPAITASPAADPILDAEYCRFCATVYKRPESKFCAQCGQPRPQRPANLR</sequence>
<dbReference type="VEuPathDB" id="TriTrypDB:LdBPK_180340.1"/>
<evidence type="ECO:0000313" key="4">
    <source>
        <dbReference type="Proteomes" id="UP000318447"/>
    </source>
</evidence>
<feature type="region of interest" description="Disordered" evidence="2">
    <location>
        <begin position="187"/>
        <end position="220"/>
    </location>
</feature>
<comment type="caution">
    <text evidence="3">The sequence shown here is derived from an EMBL/GenBank/DDBJ whole genome shotgun (WGS) entry which is preliminary data.</text>
</comment>
<feature type="region of interest" description="Disordered" evidence="2">
    <location>
        <begin position="1"/>
        <end position="39"/>
    </location>
</feature>
<proteinExistence type="inferred from homology"/>
<dbReference type="VEuPathDB" id="TriTrypDB:LdCL_180008300"/>
<evidence type="ECO:0000313" key="3">
    <source>
        <dbReference type="EMBL" id="TPP53293.1"/>
    </source>
</evidence>
<dbReference type="Pfam" id="PF14753">
    <property type="entry name" value="FAM221"/>
    <property type="match status" value="1"/>
</dbReference>
<dbReference type="Proteomes" id="UP000318447">
    <property type="component" value="Unassembled WGS sequence"/>
</dbReference>
<dbReference type="EMBL" id="RHLC01000019">
    <property type="protein sequence ID" value="TPP53293.1"/>
    <property type="molecule type" value="Genomic_DNA"/>
</dbReference>
<feature type="compositionally biased region" description="Basic and acidic residues" evidence="2">
    <location>
        <begin position="196"/>
        <end position="211"/>
    </location>
</feature>
<evidence type="ECO:0000256" key="2">
    <source>
        <dbReference type="SAM" id="MobiDB-lite"/>
    </source>
</evidence>
<feature type="region of interest" description="Disordered" evidence="2">
    <location>
        <begin position="385"/>
        <end position="418"/>
    </location>
</feature>
<evidence type="ECO:0000256" key="1">
    <source>
        <dbReference type="ARBA" id="ARBA00011026"/>
    </source>
</evidence>
<dbReference type="InterPro" id="IPR026755">
    <property type="entry name" value="Fam221a/b"/>
</dbReference>
<dbReference type="AlphaFoldDB" id="A0A504XXC7"/>
<protein>
    <submittedName>
        <fullName evidence="3">Uncharacterized protein</fullName>
    </submittedName>
</protein>
<comment type="similarity">
    <text evidence="1">Belongs to the FAM221 family.</text>
</comment>
<dbReference type="PANTHER" id="PTHR31214:SF3">
    <property type="entry name" value="PROTEIN FAM221B"/>
    <property type="match status" value="1"/>
</dbReference>